<dbReference type="AlphaFoldDB" id="A0A915L284"/>
<evidence type="ECO:0000313" key="3">
    <source>
        <dbReference type="WBParaSite" id="nRc.2.0.1.t43868-RA"/>
    </source>
</evidence>
<feature type="compositionally biased region" description="Low complexity" evidence="1">
    <location>
        <begin position="43"/>
        <end position="55"/>
    </location>
</feature>
<accession>A0A915L284</accession>
<reference evidence="3" key="1">
    <citation type="submission" date="2022-11" db="UniProtKB">
        <authorList>
            <consortium name="WormBaseParasite"/>
        </authorList>
    </citation>
    <scope>IDENTIFICATION</scope>
</reference>
<feature type="region of interest" description="Disordered" evidence="1">
    <location>
        <begin position="35"/>
        <end position="55"/>
    </location>
</feature>
<sequence length="95" mass="11007">MAIPDCNMDIAPAIDNNLCLFLEQANKWPLVPGPERNPGYHGTNTRTTLSRTTHSTRTDQQVIIVDWTQLRIPTRRRLKKHFKFGRNDCIDQYLA</sequence>
<protein>
    <submittedName>
        <fullName evidence="3">Uncharacterized protein</fullName>
    </submittedName>
</protein>
<organism evidence="2 3">
    <name type="scientific">Romanomermis culicivorax</name>
    <name type="common">Nematode worm</name>
    <dbReference type="NCBI Taxonomy" id="13658"/>
    <lineage>
        <taxon>Eukaryota</taxon>
        <taxon>Metazoa</taxon>
        <taxon>Ecdysozoa</taxon>
        <taxon>Nematoda</taxon>
        <taxon>Enoplea</taxon>
        <taxon>Dorylaimia</taxon>
        <taxon>Mermithida</taxon>
        <taxon>Mermithoidea</taxon>
        <taxon>Mermithidae</taxon>
        <taxon>Romanomermis</taxon>
    </lineage>
</organism>
<dbReference type="WBParaSite" id="nRc.2.0.1.t43868-RA">
    <property type="protein sequence ID" value="nRc.2.0.1.t43868-RA"/>
    <property type="gene ID" value="nRc.2.0.1.g43868"/>
</dbReference>
<evidence type="ECO:0000313" key="2">
    <source>
        <dbReference type="Proteomes" id="UP000887565"/>
    </source>
</evidence>
<dbReference type="Proteomes" id="UP000887565">
    <property type="component" value="Unplaced"/>
</dbReference>
<keyword evidence="2" id="KW-1185">Reference proteome</keyword>
<name>A0A915L284_ROMCU</name>
<evidence type="ECO:0000256" key="1">
    <source>
        <dbReference type="SAM" id="MobiDB-lite"/>
    </source>
</evidence>
<proteinExistence type="predicted"/>